<sequence length="236" mass="26152">MSKTVIISGAAGGLGRAVVESFLKADYQVVALTQLGLPDQVKFLEERFKDNGKLEIVPMDVTREEEVGRNMEVWEKKYGHVDAVVSLVGGFMMGDLEATDEASIDKMVFLNFKTAFHLAKQGYSVMKRNKGGRIVLVSARGAFDINAAHGSVAYSISKGMVKHLAEIINESGRKHNVRCSTVVPNIIDTPLNRKAMPDADFDKWVKAEQIGEVIRFACDQENDFLAEPVYKVYGEY</sequence>
<dbReference type="KEGG" id="fax:FUAX_34830"/>
<evidence type="ECO:0000256" key="2">
    <source>
        <dbReference type="ARBA" id="ARBA00023002"/>
    </source>
</evidence>
<dbReference type="InterPro" id="IPR036291">
    <property type="entry name" value="NAD(P)-bd_dom_sf"/>
</dbReference>
<keyword evidence="2" id="KW-0560">Oxidoreductase</keyword>
<evidence type="ECO:0000313" key="3">
    <source>
        <dbReference type="EMBL" id="BDD11051.1"/>
    </source>
</evidence>
<dbReference type="PRINTS" id="PR00081">
    <property type="entry name" value="GDHRDH"/>
</dbReference>
<evidence type="ECO:0000256" key="1">
    <source>
        <dbReference type="ARBA" id="ARBA00006484"/>
    </source>
</evidence>
<dbReference type="Proteomes" id="UP001348817">
    <property type="component" value="Chromosome"/>
</dbReference>
<comment type="similarity">
    <text evidence="1">Belongs to the short-chain dehydrogenases/reductases (SDR) family.</text>
</comment>
<protein>
    <submittedName>
        <fullName evidence="3">Short-chain dehydrogenase</fullName>
    </submittedName>
</protein>
<dbReference type="Gene3D" id="3.40.50.720">
    <property type="entry name" value="NAD(P)-binding Rossmann-like Domain"/>
    <property type="match status" value="1"/>
</dbReference>
<keyword evidence="4" id="KW-1185">Reference proteome</keyword>
<dbReference type="PANTHER" id="PTHR43669">
    <property type="entry name" value="5-KETO-D-GLUCONATE 5-REDUCTASE"/>
    <property type="match status" value="1"/>
</dbReference>
<dbReference type="RefSeq" id="WP_338392572.1">
    <property type="nucleotide sequence ID" value="NZ_AP025314.1"/>
</dbReference>
<accession>A0AAU9DD00</accession>
<proteinExistence type="inferred from homology"/>
<dbReference type="PANTHER" id="PTHR43669:SF3">
    <property type="entry name" value="ALCOHOL DEHYDROGENASE, PUTATIVE (AFU_ORTHOLOGUE AFUA_3G03445)-RELATED"/>
    <property type="match status" value="1"/>
</dbReference>
<evidence type="ECO:0000313" key="4">
    <source>
        <dbReference type="Proteomes" id="UP001348817"/>
    </source>
</evidence>
<dbReference type="InterPro" id="IPR002347">
    <property type="entry name" value="SDR_fam"/>
</dbReference>
<reference evidence="3 4" key="1">
    <citation type="submission" date="2021-12" db="EMBL/GenBank/DDBJ databases">
        <title>Genome sequencing of bacteria with rrn-lacking chromosome and rrn-plasmid.</title>
        <authorList>
            <person name="Anda M."/>
            <person name="Iwasaki W."/>
        </authorList>
    </citation>
    <scope>NUCLEOTIDE SEQUENCE [LARGE SCALE GENOMIC DNA]</scope>
    <source>
        <strain evidence="3 4">DSM 100852</strain>
    </source>
</reference>
<dbReference type="SUPFAM" id="SSF51735">
    <property type="entry name" value="NAD(P)-binding Rossmann-fold domains"/>
    <property type="match status" value="1"/>
</dbReference>
<dbReference type="EMBL" id="AP025314">
    <property type="protein sequence ID" value="BDD11051.1"/>
    <property type="molecule type" value="Genomic_DNA"/>
</dbReference>
<dbReference type="AlphaFoldDB" id="A0AAU9DD00"/>
<organism evidence="3 4">
    <name type="scientific">Fulvitalea axinellae</name>
    <dbReference type="NCBI Taxonomy" id="1182444"/>
    <lineage>
        <taxon>Bacteria</taxon>
        <taxon>Pseudomonadati</taxon>
        <taxon>Bacteroidota</taxon>
        <taxon>Cytophagia</taxon>
        <taxon>Cytophagales</taxon>
        <taxon>Persicobacteraceae</taxon>
        <taxon>Fulvitalea</taxon>
    </lineage>
</organism>
<name>A0AAU9DD00_9BACT</name>
<gene>
    <name evidence="3" type="ORF">FUAX_34830</name>
</gene>
<dbReference type="Pfam" id="PF00106">
    <property type="entry name" value="adh_short"/>
    <property type="match status" value="1"/>
</dbReference>
<dbReference type="GO" id="GO:0016491">
    <property type="term" value="F:oxidoreductase activity"/>
    <property type="evidence" value="ECO:0007669"/>
    <property type="project" value="UniProtKB-KW"/>
</dbReference>